<feature type="transmembrane region" description="Helical" evidence="1">
    <location>
        <begin position="113"/>
        <end position="132"/>
    </location>
</feature>
<dbReference type="AlphaFoldDB" id="A0A388LJK7"/>
<organism evidence="3 4">
    <name type="scientific">Chara braunii</name>
    <name type="common">Braun's stonewort</name>
    <dbReference type="NCBI Taxonomy" id="69332"/>
    <lineage>
        <taxon>Eukaryota</taxon>
        <taxon>Viridiplantae</taxon>
        <taxon>Streptophyta</taxon>
        <taxon>Charophyceae</taxon>
        <taxon>Charales</taxon>
        <taxon>Characeae</taxon>
        <taxon>Chara</taxon>
    </lineage>
</organism>
<dbReference type="Proteomes" id="UP000265515">
    <property type="component" value="Unassembled WGS sequence"/>
</dbReference>
<evidence type="ECO:0000256" key="1">
    <source>
        <dbReference type="SAM" id="Phobius"/>
    </source>
</evidence>
<feature type="signal peptide" evidence="2">
    <location>
        <begin position="1"/>
        <end position="20"/>
    </location>
</feature>
<keyword evidence="2" id="KW-0732">Signal</keyword>
<dbReference type="InterPro" id="IPR008637">
    <property type="entry name" value="HR_lesion"/>
</dbReference>
<evidence type="ECO:0000313" key="4">
    <source>
        <dbReference type="Proteomes" id="UP000265515"/>
    </source>
</evidence>
<dbReference type="OMA" id="FNAFVNH"/>
<evidence type="ECO:0000313" key="3">
    <source>
        <dbReference type="EMBL" id="GBG82514.1"/>
    </source>
</evidence>
<keyword evidence="1" id="KW-0812">Transmembrane</keyword>
<sequence>MGRTLFSALFVFSAWQKYLEFGVDGGPSAKLLAVKTDLVRTHVAGSLGVILPEVDEKYLLMTGIVLEGLGGILFTVGSNLGAIMLLLFLAAVTPVMHDFYNYEPSSPQFTTEFFQFMKNLSLVGALLFFMAMRSSRSVKTGRKKAKPKTN</sequence>
<accession>A0A388LJK7</accession>
<evidence type="ECO:0008006" key="5">
    <source>
        <dbReference type="Google" id="ProtNLM"/>
    </source>
</evidence>
<proteinExistence type="predicted"/>
<dbReference type="OrthoDB" id="529675at2759"/>
<dbReference type="Pfam" id="PF05514">
    <property type="entry name" value="HR_lesion"/>
    <property type="match status" value="1"/>
</dbReference>
<dbReference type="Gramene" id="GBG82514">
    <property type="protein sequence ID" value="GBG82514"/>
    <property type="gene ID" value="CBR_g34891"/>
</dbReference>
<keyword evidence="1" id="KW-0472">Membrane</keyword>
<reference evidence="3 4" key="1">
    <citation type="journal article" date="2018" name="Cell">
        <title>The Chara Genome: Secondary Complexity and Implications for Plant Terrestrialization.</title>
        <authorList>
            <person name="Nishiyama T."/>
            <person name="Sakayama H."/>
            <person name="Vries J.D."/>
            <person name="Buschmann H."/>
            <person name="Saint-Marcoux D."/>
            <person name="Ullrich K.K."/>
            <person name="Haas F.B."/>
            <person name="Vanderstraeten L."/>
            <person name="Becker D."/>
            <person name="Lang D."/>
            <person name="Vosolsobe S."/>
            <person name="Rombauts S."/>
            <person name="Wilhelmsson P.K.I."/>
            <person name="Janitza P."/>
            <person name="Kern R."/>
            <person name="Heyl A."/>
            <person name="Rumpler F."/>
            <person name="Villalobos L.I.A.C."/>
            <person name="Clay J.M."/>
            <person name="Skokan R."/>
            <person name="Toyoda A."/>
            <person name="Suzuki Y."/>
            <person name="Kagoshima H."/>
            <person name="Schijlen E."/>
            <person name="Tajeshwar N."/>
            <person name="Catarino B."/>
            <person name="Hetherington A.J."/>
            <person name="Saltykova A."/>
            <person name="Bonnot C."/>
            <person name="Breuninger H."/>
            <person name="Symeonidi A."/>
            <person name="Radhakrishnan G.V."/>
            <person name="Van Nieuwerburgh F."/>
            <person name="Deforce D."/>
            <person name="Chang C."/>
            <person name="Karol K.G."/>
            <person name="Hedrich R."/>
            <person name="Ulvskov P."/>
            <person name="Glockner G."/>
            <person name="Delwiche C.F."/>
            <person name="Petrasek J."/>
            <person name="Van de Peer Y."/>
            <person name="Friml J."/>
            <person name="Beilby M."/>
            <person name="Dolan L."/>
            <person name="Kohara Y."/>
            <person name="Sugano S."/>
            <person name="Fujiyama A."/>
            <person name="Delaux P.-M."/>
            <person name="Quint M."/>
            <person name="TheiBen G."/>
            <person name="Hagemann M."/>
            <person name="Harholt J."/>
            <person name="Dunand C."/>
            <person name="Zachgo S."/>
            <person name="Langdale J."/>
            <person name="Maumus F."/>
            <person name="Straeten D.V.D."/>
            <person name="Gould S.B."/>
            <person name="Rensing S.A."/>
        </authorList>
    </citation>
    <scope>NUCLEOTIDE SEQUENCE [LARGE SCALE GENOMIC DNA]</scope>
    <source>
        <strain evidence="3 4">S276</strain>
    </source>
</reference>
<protein>
    <recommendedName>
        <fullName evidence="5">DoxX family protein</fullName>
    </recommendedName>
</protein>
<gene>
    <name evidence="3" type="ORF">CBR_g34891</name>
</gene>
<dbReference type="EMBL" id="BFEA01000409">
    <property type="protein sequence ID" value="GBG82514.1"/>
    <property type="molecule type" value="Genomic_DNA"/>
</dbReference>
<keyword evidence="1" id="KW-1133">Transmembrane helix</keyword>
<dbReference type="PANTHER" id="PTHR31474:SF1">
    <property type="entry name" value="EXPRESSED PROTEIN"/>
    <property type="match status" value="1"/>
</dbReference>
<dbReference type="PANTHER" id="PTHR31474">
    <property type="entry name" value="HR-LIKE LESION-INDUCER"/>
    <property type="match status" value="1"/>
</dbReference>
<name>A0A388LJK7_CHABU</name>
<feature type="chain" id="PRO_5017235224" description="DoxX family protein" evidence="2">
    <location>
        <begin position="21"/>
        <end position="150"/>
    </location>
</feature>
<keyword evidence="4" id="KW-1185">Reference proteome</keyword>
<evidence type="ECO:0000256" key="2">
    <source>
        <dbReference type="SAM" id="SignalP"/>
    </source>
</evidence>
<comment type="caution">
    <text evidence="3">The sequence shown here is derived from an EMBL/GenBank/DDBJ whole genome shotgun (WGS) entry which is preliminary data.</text>
</comment>